<sequence length="33" mass="3604">MEVSDGGTKMNKEIGDEEQLTTDVITAGDKMME</sequence>
<dbReference type="AlphaFoldDB" id="A0A2K3JTK7"/>
<accession>A0A2K3JTK7</accession>
<organism evidence="2 3">
    <name type="scientific">Trifolium pratense</name>
    <name type="common">Red clover</name>
    <dbReference type="NCBI Taxonomy" id="57577"/>
    <lineage>
        <taxon>Eukaryota</taxon>
        <taxon>Viridiplantae</taxon>
        <taxon>Streptophyta</taxon>
        <taxon>Embryophyta</taxon>
        <taxon>Tracheophyta</taxon>
        <taxon>Spermatophyta</taxon>
        <taxon>Magnoliopsida</taxon>
        <taxon>eudicotyledons</taxon>
        <taxon>Gunneridae</taxon>
        <taxon>Pentapetalae</taxon>
        <taxon>rosids</taxon>
        <taxon>fabids</taxon>
        <taxon>Fabales</taxon>
        <taxon>Fabaceae</taxon>
        <taxon>Papilionoideae</taxon>
        <taxon>50 kb inversion clade</taxon>
        <taxon>NPAAA clade</taxon>
        <taxon>Hologalegina</taxon>
        <taxon>IRL clade</taxon>
        <taxon>Trifolieae</taxon>
        <taxon>Trifolium</taxon>
    </lineage>
</organism>
<evidence type="ECO:0000313" key="2">
    <source>
        <dbReference type="EMBL" id="PNX57373.1"/>
    </source>
</evidence>
<dbReference type="Proteomes" id="UP000236291">
    <property type="component" value="Unassembled WGS sequence"/>
</dbReference>
<name>A0A2K3JTK7_TRIPR</name>
<reference evidence="2 3" key="2">
    <citation type="journal article" date="2017" name="Front. Plant Sci.">
        <title>Gene Classification and Mining of Molecular Markers Useful in Red Clover (Trifolium pratense) Breeding.</title>
        <authorList>
            <person name="Istvanek J."/>
            <person name="Dluhosova J."/>
            <person name="Dluhos P."/>
            <person name="Patkova L."/>
            <person name="Nedelnik J."/>
            <person name="Repkova J."/>
        </authorList>
    </citation>
    <scope>NUCLEOTIDE SEQUENCE [LARGE SCALE GENOMIC DNA]</scope>
    <source>
        <strain evidence="3">cv. Tatra</strain>
        <tissue evidence="2">Young leaves</tissue>
    </source>
</reference>
<dbReference type="EMBL" id="ASHM01123335">
    <property type="protein sequence ID" value="PNX57373.1"/>
    <property type="molecule type" value="Genomic_DNA"/>
</dbReference>
<feature type="non-terminal residue" evidence="2">
    <location>
        <position position="33"/>
    </location>
</feature>
<gene>
    <name evidence="2" type="ORF">L195_g058662</name>
</gene>
<comment type="caution">
    <text evidence="2">The sequence shown here is derived from an EMBL/GenBank/DDBJ whole genome shotgun (WGS) entry which is preliminary data.</text>
</comment>
<protein>
    <submittedName>
        <fullName evidence="2">Uncharacterized protein</fullName>
    </submittedName>
</protein>
<reference evidence="2 3" key="1">
    <citation type="journal article" date="2014" name="Am. J. Bot.">
        <title>Genome assembly and annotation for red clover (Trifolium pratense; Fabaceae).</title>
        <authorList>
            <person name="Istvanek J."/>
            <person name="Jaros M."/>
            <person name="Krenek A."/>
            <person name="Repkova J."/>
        </authorList>
    </citation>
    <scope>NUCLEOTIDE SEQUENCE [LARGE SCALE GENOMIC DNA]</scope>
    <source>
        <strain evidence="3">cv. Tatra</strain>
        <tissue evidence="2">Young leaves</tissue>
    </source>
</reference>
<evidence type="ECO:0000256" key="1">
    <source>
        <dbReference type="SAM" id="MobiDB-lite"/>
    </source>
</evidence>
<evidence type="ECO:0000313" key="3">
    <source>
        <dbReference type="Proteomes" id="UP000236291"/>
    </source>
</evidence>
<proteinExistence type="predicted"/>
<feature type="region of interest" description="Disordered" evidence="1">
    <location>
        <begin position="1"/>
        <end position="33"/>
    </location>
</feature>